<dbReference type="RefSeq" id="WP_034174211.1">
    <property type="nucleotide sequence ID" value="NZ_CADEUB010000003.1"/>
</dbReference>
<proteinExistence type="predicted"/>
<dbReference type="Proteomes" id="UP000244809">
    <property type="component" value="Chromosome 3"/>
</dbReference>
<reference evidence="1 2" key="1">
    <citation type="submission" date="2017-04" db="EMBL/GenBank/DDBJ databases">
        <title>Complete genome sequence of Burkholderia cenocepacia PC184 Midwest clone.</title>
        <authorList>
            <person name="Mulks M.H."/>
            <person name="Cooper V.S."/>
        </authorList>
    </citation>
    <scope>NUCLEOTIDE SEQUENCE [LARGE SCALE GENOMIC DNA]</scope>
    <source>
        <strain evidence="1 2">PC184 Mulks</strain>
    </source>
</reference>
<evidence type="ECO:0000313" key="2">
    <source>
        <dbReference type="Proteomes" id="UP000244809"/>
    </source>
</evidence>
<sequence length="106" mass="11676">MAKPDLELPFNQFSQRAVDQLRAGRIDPEPLVRLIERSRHIAQGAATAMLLLSNSQAARASDDGVSLSITAEEDLLNLAREACSMLSDEIWRVAQWAEGQATRVES</sequence>
<accession>A0AAD0NAH4</accession>
<organism evidence="1 2">
    <name type="scientific">Burkholderia cenocepacia</name>
    <dbReference type="NCBI Taxonomy" id="95486"/>
    <lineage>
        <taxon>Bacteria</taxon>
        <taxon>Pseudomonadati</taxon>
        <taxon>Pseudomonadota</taxon>
        <taxon>Betaproteobacteria</taxon>
        <taxon>Burkholderiales</taxon>
        <taxon>Burkholderiaceae</taxon>
        <taxon>Burkholderia</taxon>
        <taxon>Burkholderia cepacia complex</taxon>
    </lineage>
</organism>
<protein>
    <submittedName>
        <fullName evidence="1">Uncharacterized protein</fullName>
    </submittedName>
</protein>
<dbReference type="AlphaFoldDB" id="A0AAD0NAH4"/>
<gene>
    <name evidence="1" type="ORF">B9Z07_18970</name>
</gene>
<name>A0AAD0NAH4_9BURK</name>
<dbReference type="EMBL" id="CP021069">
    <property type="protein sequence ID" value="AWG30952.1"/>
    <property type="molecule type" value="Genomic_DNA"/>
</dbReference>
<evidence type="ECO:0000313" key="1">
    <source>
        <dbReference type="EMBL" id="AWG30952.1"/>
    </source>
</evidence>